<comment type="caution">
    <text evidence="5">The sequence shown here is derived from an EMBL/GenBank/DDBJ whole genome shotgun (WGS) entry which is preliminary data.</text>
</comment>
<evidence type="ECO:0000259" key="4">
    <source>
        <dbReference type="PROSITE" id="PS50932"/>
    </source>
</evidence>
<feature type="domain" description="HTH lacI-type" evidence="4">
    <location>
        <begin position="12"/>
        <end position="66"/>
    </location>
</feature>
<dbReference type="PANTHER" id="PTHR30146:SF109">
    <property type="entry name" value="HTH-TYPE TRANSCRIPTIONAL REGULATOR GALS"/>
    <property type="match status" value="1"/>
</dbReference>
<dbReference type="GO" id="GO:0000976">
    <property type="term" value="F:transcription cis-regulatory region binding"/>
    <property type="evidence" value="ECO:0007669"/>
    <property type="project" value="TreeGrafter"/>
</dbReference>
<dbReference type="Pfam" id="PF00356">
    <property type="entry name" value="LacI"/>
    <property type="match status" value="1"/>
</dbReference>
<name>A0A947D8T9_9HYPH</name>
<dbReference type="PANTHER" id="PTHR30146">
    <property type="entry name" value="LACI-RELATED TRANSCRIPTIONAL REPRESSOR"/>
    <property type="match status" value="1"/>
</dbReference>
<dbReference type="GO" id="GO:0003700">
    <property type="term" value="F:DNA-binding transcription factor activity"/>
    <property type="evidence" value="ECO:0007669"/>
    <property type="project" value="TreeGrafter"/>
</dbReference>
<dbReference type="Gene3D" id="1.10.260.40">
    <property type="entry name" value="lambda repressor-like DNA-binding domains"/>
    <property type="match status" value="1"/>
</dbReference>
<dbReference type="CDD" id="cd06289">
    <property type="entry name" value="PBP1_MalI-like"/>
    <property type="match status" value="1"/>
</dbReference>
<dbReference type="CDD" id="cd01392">
    <property type="entry name" value="HTH_LacI"/>
    <property type="match status" value="1"/>
</dbReference>
<keyword evidence="2" id="KW-0238">DNA-binding</keyword>
<evidence type="ECO:0000313" key="6">
    <source>
        <dbReference type="Proteomes" id="UP000766595"/>
    </source>
</evidence>
<evidence type="ECO:0000256" key="2">
    <source>
        <dbReference type="ARBA" id="ARBA00023125"/>
    </source>
</evidence>
<accession>A0A947D8T9</accession>
<keyword evidence="6" id="KW-1185">Reference proteome</keyword>
<dbReference type="Pfam" id="PF13377">
    <property type="entry name" value="Peripla_BP_3"/>
    <property type="match status" value="1"/>
</dbReference>
<dbReference type="EMBL" id="JAHHZF010000026">
    <property type="protein sequence ID" value="MBT9293250.1"/>
    <property type="molecule type" value="Genomic_DNA"/>
</dbReference>
<dbReference type="PROSITE" id="PS50932">
    <property type="entry name" value="HTH_LACI_2"/>
    <property type="match status" value="1"/>
</dbReference>
<organism evidence="5 6">
    <name type="scientific">Prosthecodimorpha staleyi</name>
    <dbReference type="NCBI Taxonomy" id="2840188"/>
    <lineage>
        <taxon>Bacteria</taxon>
        <taxon>Pseudomonadati</taxon>
        <taxon>Pseudomonadota</taxon>
        <taxon>Alphaproteobacteria</taxon>
        <taxon>Hyphomicrobiales</taxon>
        <taxon>Ancalomicrobiaceae</taxon>
        <taxon>Prosthecodimorpha</taxon>
    </lineage>
</organism>
<dbReference type="InterPro" id="IPR010982">
    <property type="entry name" value="Lambda_DNA-bd_dom_sf"/>
</dbReference>
<dbReference type="InterPro" id="IPR000843">
    <property type="entry name" value="HTH_LacI"/>
</dbReference>
<reference evidence="5 6" key="1">
    <citation type="submission" date="2021-06" db="EMBL/GenBank/DDBJ databases">
        <authorList>
            <person name="Grouzdev D.S."/>
            <person name="Koziaeva V."/>
        </authorList>
    </citation>
    <scope>NUCLEOTIDE SEQUENCE [LARGE SCALE GENOMIC DNA]</scope>
    <source>
        <strain evidence="5 6">22</strain>
    </source>
</reference>
<dbReference type="SUPFAM" id="SSF53822">
    <property type="entry name" value="Periplasmic binding protein-like I"/>
    <property type="match status" value="1"/>
</dbReference>
<sequence>MDVSSRPPPKRLTLAMIAERLGISTATVSLALRSSPLVAEDTRKRVAALADELGYIYNRSAASLRTARTNIVGVVVNDILNSYFAELVAAVETELVEHQLTVLLCNHGDDFARQRNFLETLLQYRADGVILVPSVGTTPKDVTRLETAGLSTVLIAREVPGLDDTPLVRGDDGAGLRMAVEHLIGLGHRRIAFVGGRSQSSSGRERRRGYEEALEAAGIPIDPDLIFTELMTRNEGRAITDAVLARKPTAIAAFNDLIALGIVNELRRRGLEPGRDVSVTGYDDIEEASVWSPALTTVWNGQQEVGRRAAAMLTGILQGRAPEQRRILVTPELRLRESTSAPAA</sequence>
<dbReference type="InterPro" id="IPR028082">
    <property type="entry name" value="Peripla_BP_I"/>
</dbReference>
<proteinExistence type="predicted"/>
<dbReference type="AlphaFoldDB" id="A0A947D8T9"/>
<dbReference type="RefSeq" id="WP_261971743.1">
    <property type="nucleotide sequence ID" value="NZ_JAHHZF010000026.1"/>
</dbReference>
<evidence type="ECO:0000256" key="3">
    <source>
        <dbReference type="ARBA" id="ARBA00023163"/>
    </source>
</evidence>
<evidence type="ECO:0000256" key="1">
    <source>
        <dbReference type="ARBA" id="ARBA00023015"/>
    </source>
</evidence>
<dbReference type="Proteomes" id="UP000766595">
    <property type="component" value="Unassembled WGS sequence"/>
</dbReference>
<dbReference type="SUPFAM" id="SSF47413">
    <property type="entry name" value="lambda repressor-like DNA-binding domains"/>
    <property type="match status" value="1"/>
</dbReference>
<dbReference type="Gene3D" id="3.40.50.2300">
    <property type="match status" value="2"/>
</dbReference>
<dbReference type="InterPro" id="IPR046335">
    <property type="entry name" value="LacI/GalR-like_sensor"/>
</dbReference>
<protein>
    <submittedName>
        <fullName evidence="5">LacI family transcriptional regulator</fullName>
    </submittedName>
</protein>
<dbReference type="SMART" id="SM00354">
    <property type="entry name" value="HTH_LACI"/>
    <property type="match status" value="1"/>
</dbReference>
<keyword evidence="3" id="KW-0804">Transcription</keyword>
<evidence type="ECO:0000313" key="5">
    <source>
        <dbReference type="EMBL" id="MBT9293250.1"/>
    </source>
</evidence>
<gene>
    <name evidence="5" type="ORF">KL771_27605</name>
</gene>
<keyword evidence="1" id="KW-0805">Transcription regulation</keyword>